<keyword evidence="6 9" id="KW-0472">Membrane</keyword>
<dbReference type="SUPFAM" id="SSF103473">
    <property type="entry name" value="MFS general substrate transporter"/>
    <property type="match status" value="1"/>
</dbReference>
<proteinExistence type="inferred from homology"/>
<feature type="transmembrane region" description="Helical" evidence="9">
    <location>
        <begin position="375"/>
        <end position="394"/>
    </location>
</feature>
<reference evidence="11 12" key="1">
    <citation type="submission" date="2023-08" db="EMBL/GenBank/DDBJ databases">
        <title>Black Yeasts Isolated from many extreme environments.</title>
        <authorList>
            <person name="Coleine C."/>
            <person name="Stajich J.E."/>
            <person name="Selbmann L."/>
        </authorList>
    </citation>
    <scope>NUCLEOTIDE SEQUENCE [LARGE SCALE GENOMIC DNA]</scope>
    <source>
        <strain evidence="11 12">CCFEE 5935</strain>
    </source>
</reference>
<evidence type="ECO:0000256" key="9">
    <source>
        <dbReference type="SAM" id="Phobius"/>
    </source>
</evidence>
<protein>
    <recommendedName>
        <fullName evidence="10">Major facilitator superfamily (MFS) profile domain-containing protein</fullName>
    </recommendedName>
</protein>
<accession>A0AAV9PDW0</accession>
<feature type="transmembrane region" description="Helical" evidence="9">
    <location>
        <begin position="415"/>
        <end position="436"/>
    </location>
</feature>
<feature type="region of interest" description="Disordered" evidence="8">
    <location>
        <begin position="511"/>
        <end position="555"/>
    </location>
</feature>
<dbReference type="NCBIfam" id="TIGR00879">
    <property type="entry name" value="SP"/>
    <property type="match status" value="1"/>
</dbReference>
<keyword evidence="12" id="KW-1185">Reference proteome</keyword>
<keyword evidence="5 9" id="KW-1133">Transmembrane helix</keyword>
<dbReference type="PRINTS" id="PR00171">
    <property type="entry name" value="SUGRTRNSPORT"/>
</dbReference>
<dbReference type="PROSITE" id="PS00217">
    <property type="entry name" value="SUGAR_TRANSPORT_2"/>
    <property type="match status" value="1"/>
</dbReference>
<dbReference type="InterPro" id="IPR036259">
    <property type="entry name" value="MFS_trans_sf"/>
</dbReference>
<evidence type="ECO:0000313" key="11">
    <source>
        <dbReference type="EMBL" id="KAK5170417.1"/>
    </source>
</evidence>
<feature type="transmembrane region" description="Helical" evidence="9">
    <location>
        <begin position="65"/>
        <end position="84"/>
    </location>
</feature>
<evidence type="ECO:0000313" key="12">
    <source>
        <dbReference type="Proteomes" id="UP001337655"/>
    </source>
</evidence>
<evidence type="ECO:0000256" key="2">
    <source>
        <dbReference type="ARBA" id="ARBA00010992"/>
    </source>
</evidence>
<dbReference type="RefSeq" id="XP_064659615.1">
    <property type="nucleotide sequence ID" value="XM_064802254.1"/>
</dbReference>
<dbReference type="InterPro" id="IPR005829">
    <property type="entry name" value="Sugar_transporter_CS"/>
</dbReference>
<dbReference type="PANTHER" id="PTHR48022:SF38">
    <property type="entry name" value="MAJOR FACILITATOR SUPERFAMILY (MFS) PROFILE DOMAIN-CONTAINING PROTEIN-RELATED"/>
    <property type="match status" value="1"/>
</dbReference>
<evidence type="ECO:0000256" key="4">
    <source>
        <dbReference type="ARBA" id="ARBA00022692"/>
    </source>
</evidence>
<dbReference type="Gene3D" id="1.20.1250.20">
    <property type="entry name" value="MFS general substrate transporter like domains"/>
    <property type="match status" value="1"/>
</dbReference>
<evidence type="ECO:0000256" key="5">
    <source>
        <dbReference type="ARBA" id="ARBA00022989"/>
    </source>
</evidence>
<feature type="transmembrane region" description="Helical" evidence="9">
    <location>
        <begin position="120"/>
        <end position="140"/>
    </location>
</feature>
<dbReference type="FunFam" id="1.20.1250.20:FF:000134">
    <property type="entry name" value="MFS sugar transporter protein"/>
    <property type="match status" value="1"/>
</dbReference>
<feature type="transmembrane region" description="Helical" evidence="9">
    <location>
        <begin position="275"/>
        <end position="297"/>
    </location>
</feature>
<dbReference type="GO" id="GO:0016020">
    <property type="term" value="C:membrane"/>
    <property type="evidence" value="ECO:0007669"/>
    <property type="project" value="UniProtKB-SubCell"/>
</dbReference>
<dbReference type="InterPro" id="IPR003663">
    <property type="entry name" value="Sugar/inositol_transpt"/>
</dbReference>
<dbReference type="PANTHER" id="PTHR48022">
    <property type="entry name" value="PLASTIDIC GLUCOSE TRANSPORTER 4"/>
    <property type="match status" value="1"/>
</dbReference>
<dbReference type="AlphaFoldDB" id="A0AAV9PDW0"/>
<dbReference type="PROSITE" id="PS00216">
    <property type="entry name" value="SUGAR_TRANSPORT_1"/>
    <property type="match status" value="1"/>
</dbReference>
<feature type="transmembrane region" description="Helical" evidence="9">
    <location>
        <begin position="12"/>
        <end position="35"/>
    </location>
</feature>
<name>A0AAV9PDW0_9PEZI</name>
<keyword evidence="3 7" id="KW-0813">Transport</keyword>
<evidence type="ECO:0000256" key="3">
    <source>
        <dbReference type="ARBA" id="ARBA00022448"/>
    </source>
</evidence>
<organism evidence="11 12">
    <name type="scientific">Saxophila tyrrhenica</name>
    <dbReference type="NCBI Taxonomy" id="1690608"/>
    <lineage>
        <taxon>Eukaryota</taxon>
        <taxon>Fungi</taxon>
        <taxon>Dikarya</taxon>
        <taxon>Ascomycota</taxon>
        <taxon>Pezizomycotina</taxon>
        <taxon>Dothideomycetes</taxon>
        <taxon>Dothideomycetidae</taxon>
        <taxon>Mycosphaerellales</taxon>
        <taxon>Extremaceae</taxon>
        <taxon>Saxophila</taxon>
    </lineage>
</organism>
<feature type="transmembrane region" description="Helical" evidence="9">
    <location>
        <begin position="344"/>
        <end position="363"/>
    </location>
</feature>
<gene>
    <name evidence="11" type="ORF">LTR77_005005</name>
</gene>
<comment type="subcellular location">
    <subcellularLocation>
        <location evidence="1">Membrane</location>
        <topology evidence="1">Multi-pass membrane protein</topology>
    </subcellularLocation>
</comment>
<dbReference type="Pfam" id="PF00083">
    <property type="entry name" value="Sugar_tr"/>
    <property type="match status" value="1"/>
</dbReference>
<evidence type="ECO:0000256" key="1">
    <source>
        <dbReference type="ARBA" id="ARBA00004141"/>
    </source>
</evidence>
<dbReference type="PROSITE" id="PS50850">
    <property type="entry name" value="MFS"/>
    <property type="match status" value="1"/>
</dbReference>
<feature type="transmembrane region" description="Helical" evidence="9">
    <location>
        <begin position="152"/>
        <end position="179"/>
    </location>
</feature>
<comment type="caution">
    <text evidence="11">The sequence shown here is derived from an EMBL/GenBank/DDBJ whole genome shotgun (WGS) entry which is preliminary data.</text>
</comment>
<feature type="domain" description="Major facilitator superfamily (MFS) profile" evidence="10">
    <location>
        <begin position="17"/>
        <end position="467"/>
    </location>
</feature>
<dbReference type="GeneID" id="89926349"/>
<feature type="transmembrane region" description="Helical" evidence="9">
    <location>
        <begin position="317"/>
        <end position="337"/>
    </location>
</feature>
<comment type="similarity">
    <text evidence="2 7">Belongs to the major facilitator superfamily. Sugar transporter (TC 2.A.1.1) family.</text>
</comment>
<feature type="transmembrane region" description="Helical" evidence="9">
    <location>
        <begin position="442"/>
        <end position="463"/>
    </location>
</feature>
<evidence type="ECO:0000256" key="8">
    <source>
        <dbReference type="SAM" id="MobiDB-lite"/>
    </source>
</evidence>
<evidence type="ECO:0000256" key="7">
    <source>
        <dbReference type="RuleBase" id="RU003346"/>
    </source>
</evidence>
<feature type="compositionally biased region" description="Basic and acidic residues" evidence="8">
    <location>
        <begin position="536"/>
        <end position="555"/>
    </location>
</feature>
<dbReference type="InterPro" id="IPR020846">
    <property type="entry name" value="MFS_dom"/>
</dbReference>
<dbReference type="InterPro" id="IPR005828">
    <property type="entry name" value="MFS_sugar_transport-like"/>
</dbReference>
<dbReference type="GO" id="GO:0005351">
    <property type="term" value="F:carbohydrate:proton symporter activity"/>
    <property type="evidence" value="ECO:0007669"/>
    <property type="project" value="TreeGrafter"/>
</dbReference>
<keyword evidence="4 9" id="KW-0812">Transmembrane</keyword>
<sequence>MLGLGGKHIVNTYNLLVVIFVALGSFTTAYGLAIIGSTVGQPNFYTYFNLAPQGEPGYAHTTNQIGGLNGVNSAGAILGCLISAWTADKYSRKRTIQLGCAILIVGGALCAGSVSIGMFYAGRVIAGIGSGILAVVVPMYQGEVATAETRGAMMSVTGVMYAFGYALAGWLGFACFFFPADSSSATFAWRFPLAVQIIAPLIVLSGSAYIPFSPRWLLSQDRRDEAFEVVKRLHARPDDADHIAARQEFYLMEKQYEMDKSFPQRPLEIFRGKPNLYRCFVACLLMWGDQFLGIFVITNYGVLIYSSLGLLGFRPLLLNACWTTFTIIGNTWTALYIDKFGRRTFLLIGATGCVISLTFEAALTAEFLGSSNTAALNAAVFFIWFYIIWWCFFVDATQYVYVSEIWPNHLRSQGTALGIAFFYLASEVALVAAPVALNDIGWKFYLVLICPSVVYIILIYLYFPETKGRTLEEIGALFGDESHVASHWYGISEEEKQKIAENALRLTKQSGHIPLPSEVEAGLNEESNNVSGAASEKNDEKVDDARVERTEDKAV</sequence>
<dbReference type="Proteomes" id="UP001337655">
    <property type="component" value="Unassembled WGS sequence"/>
</dbReference>
<evidence type="ECO:0000259" key="10">
    <source>
        <dbReference type="PROSITE" id="PS50850"/>
    </source>
</evidence>
<dbReference type="InterPro" id="IPR050360">
    <property type="entry name" value="MFS_Sugar_Transporters"/>
</dbReference>
<feature type="transmembrane region" description="Helical" evidence="9">
    <location>
        <begin position="96"/>
        <end position="114"/>
    </location>
</feature>
<feature type="transmembrane region" description="Helical" evidence="9">
    <location>
        <begin position="191"/>
        <end position="212"/>
    </location>
</feature>
<dbReference type="EMBL" id="JAVRRT010000007">
    <property type="protein sequence ID" value="KAK5170417.1"/>
    <property type="molecule type" value="Genomic_DNA"/>
</dbReference>
<evidence type="ECO:0000256" key="6">
    <source>
        <dbReference type="ARBA" id="ARBA00023136"/>
    </source>
</evidence>